<evidence type="ECO:0000313" key="3">
    <source>
        <dbReference type="EMBL" id="KAJ3639852.1"/>
    </source>
</evidence>
<sequence>MTLLRRTLALAILALISTAATSPATNPAKKDDGTEVASLKWSFYDIATLSTAVLVVSVGFAALVSLFIPLFTYKLCYFFGICHNTLDVFNEFVLPRKVTKRSVDYVEPMLTTLVNAYEKYADTDLKKKSKIPRF</sequence>
<comment type="caution">
    <text evidence="3">The sequence shown here is derived from an EMBL/GenBank/DDBJ whole genome shotgun (WGS) entry which is preliminary data.</text>
</comment>
<accession>A0AA38HND7</accession>
<organism evidence="3 4">
    <name type="scientific">Zophobas morio</name>
    <dbReference type="NCBI Taxonomy" id="2755281"/>
    <lineage>
        <taxon>Eukaryota</taxon>
        <taxon>Metazoa</taxon>
        <taxon>Ecdysozoa</taxon>
        <taxon>Arthropoda</taxon>
        <taxon>Hexapoda</taxon>
        <taxon>Insecta</taxon>
        <taxon>Pterygota</taxon>
        <taxon>Neoptera</taxon>
        <taxon>Endopterygota</taxon>
        <taxon>Coleoptera</taxon>
        <taxon>Polyphaga</taxon>
        <taxon>Cucujiformia</taxon>
        <taxon>Tenebrionidae</taxon>
        <taxon>Zophobas</taxon>
    </lineage>
</organism>
<evidence type="ECO:0000313" key="4">
    <source>
        <dbReference type="Proteomes" id="UP001168821"/>
    </source>
</evidence>
<dbReference type="Proteomes" id="UP001168821">
    <property type="component" value="Unassembled WGS sequence"/>
</dbReference>
<dbReference type="EMBL" id="JALNTZ010000010">
    <property type="protein sequence ID" value="KAJ3639852.1"/>
    <property type="molecule type" value="Genomic_DNA"/>
</dbReference>
<evidence type="ECO:0000256" key="1">
    <source>
        <dbReference type="SAM" id="Phobius"/>
    </source>
</evidence>
<keyword evidence="2" id="KW-0732">Signal</keyword>
<gene>
    <name evidence="3" type="ORF">Zmor_003187</name>
</gene>
<feature type="chain" id="PRO_5041279996" evidence="2">
    <location>
        <begin position="22"/>
        <end position="134"/>
    </location>
</feature>
<name>A0AA38HND7_9CUCU</name>
<reference evidence="3" key="1">
    <citation type="journal article" date="2023" name="G3 (Bethesda)">
        <title>Whole genome assemblies of Zophobas morio and Tenebrio molitor.</title>
        <authorList>
            <person name="Kaur S."/>
            <person name="Stinson S.A."/>
            <person name="diCenzo G.C."/>
        </authorList>
    </citation>
    <scope>NUCLEOTIDE SEQUENCE</scope>
    <source>
        <strain evidence="3">QUZm001</strain>
    </source>
</reference>
<protein>
    <submittedName>
        <fullName evidence="3">Uncharacterized protein</fullName>
    </submittedName>
</protein>
<keyword evidence="4" id="KW-1185">Reference proteome</keyword>
<dbReference type="AlphaFoldDB" id="A0AA38HND7"/>
<evidence type="ECO:0000256" key="2">
    <source>
        <dbReference type="SAM" id="SignalP"/>
    </source>
</evidence>
<feature type="transmembrane region" description="Helical" evidence="1">
    <location>
        <begin position="47"/>
        <end position="71"/>
    </location>
</feature>
<keyword evidence="1" id="KW-0472">Membrane</keyword>
<feature type="signal peptide" evidence="2">
    <location>
        <begin position="1"/>
        <end position="21"/>
    </location>
</feature>
<proteinExistence type="predicted"/>
<keyword evidence="1" id="KW-1133">Transmembrane helix</keyword>
<keyword evidence="1" id="KW-0812">Transmembrane</keyword>